<feature type="compositionally biased region" description="Basic and acidic residues" evidence="1">
    <location>
        <begin position="397"/>
        <end position="406"/>
    </location>
</feature>
<name>A0AAN6TD91_9PEZI</name>
<feature type="compositionally biased region" description="Polar residues" evidence="1">
    <location>
        <begin position="325"/>
        <end position="334"/>
    </location>
</feature>
<evidence type="ECO:0000313" key="3">
    <source>
        <dbReference type="Proteomes" id="UP001302812"/>
    </source>
</evidence>
<dbReference type="AlphaFoldDB" id="A0AAN6TD91"/>
<evidence type="ECO:0000256" key="1">
    <source>
        <dbReference type="SAM" id="MobiDB-lite"/>
    </source>
</evidence>
<accession>A0AAN6TD91</accession>
<feature type="compositionally biased region" description="Basic residues" evidence="1">
    <location>
        <begin position="1"/>
        <end position="12"/>
    </location>
</feature>
<feature type="compositionally biased region" description="Polar residues" evidence="1">
    <location>
        <begin position="239"/>
        <end position="257"/>
    </location>
</feature>
<feature type="compositionally biased region" description="Basic and acidic residues" evidence="1">
    <location>
        <begin position="13"/>
        <end position="30"/>
    </location>
</feature>
<gene>
    <name evidence="2" type="ORF">N656DRAFT_710177</name>
</gene>
<feature type="compositionally biased region" description="Polar residues" evidence="1">
    <location>
        <begin position="456"/>
        <end position="467"/>
    </location>
</feature>
<dbReference type="RefSeq" id="XP_064669856.1">
    <property type="nucleotide sequence ID" value="XM_064811647.1"/>
</dbReference>
<feature type="region of interest" description="Disordered" evidence="1">
    <location>
        <begin position="1"/>
        <end position="53"/>
    </location>
</feature>
<dbReference type="Proteomes" id="UP001302812">
    <property type="component" value="Unassembled WGS sequence"/>
</dbReference>
<evidence type="ECO:0000313" key="2">
    <source>
        <dbReference type="EMBL" id="KAK4112286.1"/>
    </source>
</evidence>
<comment type="caution">
    <text evidence="2">The sequence shown here is derived from an EMBL/GenBank/DDBJ whole genome shotgun (WGS) entry which is preliminary data.</text>
</comment>
<proteinExistence type="predicted"/>
<feature type="compositionally biased region" description="Low complexity" evidence="1">
    <location>
        <begin position="181"/>
        <end position="195"/>
    </location>
</feature>
<organism evidence="2 3">
    <name type="scientific">Canariomyces notabilis</name>
    <dbReference type="NCBI Taxonomy" id="2074819"/>
    <lineage>
        <taxon>Eukaryota</taxon>
        <taxon>Fungi</taxon>
        <taxon>Dikarya</taxon>
        <taxon>Ascomycota</taxon>
        <taxon>Pezizomycotina</taxon>
        <taxon>Sordariomycetes</taxon>
        <taxon>Sordariomycetidae</taxon>
        <taxon>Sordariales</taxon>
        <taxon>Chaetomiaceae</taxon>
        <taxon>Canariomyces</taxon>
    </lineage>
</organism>
<reference evidence="2" key="2">
    <citation type="submission" date="2023-05" db="EMBL/GenBank/DDBJ databases">
        <authorList>
            <consortium name="Lawrence Berkeley National Laboratory"/>
            <person name="Steindorff A."/>
            <person name="Hensen N."/>
            <person name="Bonometti L."/>
            <person name="Westerberg I."/>
            <person name="Brannstrom I.O."/>
            <person name="Guillou S."/>
            <person name="Cros-Aarteil S."/>
            <person name="Calhoun S."/>
            <person name="Haridas S."/>
            <person name="Kuo A."/>
            <person name="Mondo S."/>
            <person name="Pangilinan J."/>
            <person name="Riley R."/>
            <person name="Labutti K."/>
            <person name="Andreopoulos B."/>
            <person name="Lipzen A."/>
            <person name="Chen C."/>
            <person name="Yanf M."/>
            <person name="Daum C."/>
            <person name="Ng V."/>
            <person name="Clum A."/>
            <person name="Ohm R."/>
            <person name="Martin F."/>
            <person name="Silar P."/>
            <person name="Natvig D."/>
            <person name="Lalanne C."/>
            <person name="Gautier V."/>
            <person name="Ament-Velasquez S.L."/>
            <person name="Kruys A."/>
            <person name="Hutchinson M.I."/>
            <person name="Powell A.J."/>
            <person name="Barry K."/>
            <person name="Miller A.N."/>
            <person name="Grigoriev I.V."/>
            <person name="Debuchy R."/>
            <person name="Gladieux P."/>
            <person name="Thoren M.H."/>
            <person name="Johannesson H."/>
        </authorList>
    </citation>
    <scope>NUCLEOTIDE SEQUENCE</scope>
    <source>
        <strain evidence="2">CBS 508.74</strain>
    </source>
</reference>
<reference evidence="2" key="1">
    <citation type="journal article" date="2023" name="Mol. Phylogenet. Evol.">
        <title>Genome-scale phylogeny and comparative genomics of the fungal order Sordariales.</title>
        <authorList>
            <person name="Hensen N."/>
            <person name="Bonometti L."/>
            <person name="Westerberg I."/>
            <person name="Brannstrom I.O."/>
            <person name="Guillou S."/>
            <person name="Cros-Aarteil S."/>
            <person name="Calhoun S."/>
            <person name="Haridas S."/>
            <person name="Kuo A."/>
            <person name="Mondo S."/>
            <person name="Pangilinan J."/>
            <person name="Riley R."/>
            <person name="LaButti K."/>
            <person name="Andreopoulos B."/>
            <person name="Lipzen A."/>
            <person name="Chen C."/>
            <person name="Yan M."/>
            <person name="Daum C."/>
            <person name="Ng V."/>
            <person name="Clum A."/>
            <person name="Steindorff A."/>
            <person name="Ohm R.A."/>
            <person name="Martin F."/>
            <person name="Silar P."/>
            <person name="Natvig D.O."/>
            <person name="Lalanne C."/>
            <person name="Gautier V."/>
            <person name="Ament-Velasquez S.L."/>
            <person name="Kruys A."/>
            <person name="Hutchinson M.I."/>
            <person name="Powell A.J."/>
            <person name="Barry K."/>
            <person name="Miller A.N."/>
            <person name="Grigoriev I.V."/>
            <person name="Debuchy R."/>
            <person name="Gladieux P."/>
            <person name="Hiltunen Thoren M."/>
            <person name="Johannesson H."/>
        </authorList>
    </citation>
    <scope>NUCLEOTIDE SEQUENCE</scope>
    <source>
        <strain evidence="2">CBS 508.74</strain>
    </source>
</reference>
<dbReference type="GeneID" id="89935772"/>
<feature type="compositionally biased region" description="Low complexity" evidence="1">
    <location>
        <begin position="155"/>
        <end position="173"/>
    </location>
</feature>
<keyword evidence="3" id="KW-1185">Reference proteome</keyword>
<feature type="compositionally biased region" description="Low complexity" evidence="1">
    <location>
        <begin position="350"/>
        <end position="360"/>
    </location>
</feature>
<feature type="region of interest" description="Disordered" evidence="1">
    <location>
        <begin position="321"/>
        <end position="375"/>
    </location>
</feature>
<feature type="compositionally biased region" description="Polar residues" evidence="1">
    <location>
        <begin position="206"/>
        <end position="223"/>
    </location>
</feature>
<sequence>MSVFSKIKKGRQAAKEHRAEQAERERKEAAKAPYKHIPKHAAIDALSGGPAGWRENDRQKIVEQNRRRSAMTASGVGMSGMMTPVHAGMPRVSSSLSHVSYPSAYATPIVQLPRNYSYSSMPSGWTNQAGEMSYTSMDMASSMSPKGKEVERVVIDSSRTSRSSSKVSTNRVSLPLANGDGTVSPVSSSGNSTSSQDDLEMKPARVNNSASASRPNRPMSNFETIHRLHPGHSRRVSDPNRSGAHSRTSSVPLTSSIAPGIPPVPTLPPMQFGTAITTPGASLSGGSASSSVTMVPVASSTSLAAKVAPTVTLLAAVKAEEQDTVQEVSITPEPSSEEELAHSTPPTTPPTASSSPSKSDSSGKERRKISKKTRFSELETIKSNVSEVIEISTPTELARENDEKRRPASVVTALPTNFDEGSLPAPTHMALPPPKPGKLSKNPGSGAKLAKKNRWSLRSSKSAVAAG</sequence>
<dbReference type="EMBL" id="MU853343">
    <property type="protein sequence ID" value="KAK4112286.1"/>
    <property type="molecule type" value="Genomic_DNA"/>
</dbReference>
<feature type="region of interest" description="Disordered" evidence="1">
    <location>
        <begin position="138"/>
        <end position="265"/>
    </location>
</feature>
<protein>
    <submittedName>
        <fullName evidence="2">Uncharacterized protein</fullName>
    </submittedName>
</protein>
<feature type="region of interest" description="Disordered" evidence="1">
    <location>
        <begin position="391"/>
        <end position="467"/>
    </location>
</feature>